<dbReference type="SUPFAM" id="SSF47090">
    <property type="entry name" value="PGBD-like"/>
    <property type="match status" value="3"/>
</dbReference>
<dbReference type="PANTHER" id="PTHR41533">
    <property type="entry name" value="L,D-TRANSPEPTIDASE HI_1667-RELATED"/>
    <property type="match status" value="1"/>
</dbReference>
<feature type="domain" description="Peptidoglycan binding-like" evidence="1">
    <location>
        <begin position="192"/>
        <end position="250"/>
    </location>
</feature>
<dbReference type="InterPro" id="IPR002477">
    <property type="entry name" value="Peptidoglycan-bd-like"/>
</dbReference>
<evidence type="ECO:0000259" key="1">
    <source>
        <dbReference type="Pfam" id="PF01471"/>
    </source>
</evidence>
<feature type="domain" description="Peptidoglycan binding-like" evidence="1">
    <location>
        <begin position="287"/>
        <end position="348"/>
    </location>
</feature>
<feature type="domain" description="Peptidoglycan binding-like" evidence="1">
    <location>
        <begin position="381"/>
        <end position="441"/>
    </location>
</feature>
<evidence type="ECO:0000313" key="2">
    <source>
        <dbReference type="EMBL" id="AUO18695.1"/>
    </source>
</evidence>
<accession>A0A2K9P0A3</accession>
<keyword evidence="3" id="KW-1185">Reference proteome</keyword>
<dbReference type="PANTHER" id="PTHR41533:SF1">
    <property type="entry name" value="L,D-TRANSPEPTIDASE YCBB-RELATED"/>
    <property type="match status" value="1"/>
</dbReference>
<dbReference type="InterPro" id="IPR036366">
    <property type="entry name" value="PGBDSf"/>
</dbReference>
<gene>
    <name evidence="2" type="ORF">B9O19_00512</name>
</gene>
<dbReference type="EMBL" id="CP020991">
    <property type="protein sequence ID" value="AUO18695.1"/>
    <property type="molecule type" value="Genomic_DNA"/>
</dbReference>
<dbReference type="InterPro" id="IPR036365">
    <property type="entry name" value="PGBD-like_sf"/>
</dbReference>
<dbReference type="Gene3D" id="1.10.101.10">
    <property type="entry name" value="PGBD-like superfamily/PGBD"/>
    <property type="match status" value="3"/>
</dbReference>
<dbReference type="RefSeq" id="WP_102364978.1">
    <property type="nucleotide sequence ID" value="NZ_CP020991.1"/>
</dbReference>
<dbReference type="Proteomes" id="UP000235589">
    <property type="component" value="Chromosome"/>
</dbReference>
<sequence length="468" mass="52187">MDLELKIPSTVVVHLGAPTDSSAQNVTIPFVDYIKNVASSEIFPTWPENALIANIYAQITFTLNRIFTEHYRSQGYPFDITNLEAYDQAYVYGRDFFENISQIVDEIFNNYITREGNYNPIYARYCNGTTSLCPGGLSQWGSVDLANQGYAPIDILKYYYGEDITLVEDAEVADARESYPGQPLRLGDNSLEVKGMQVRLNRISKNYPSIPKIAFPDGYFDVITEDAVKEFQRIFNLTADGIIGKATWYKIIRIYNAVKKLSELDAEGISLAFIKEQYTGTLRNGDTGPGVEMIQYYLRFIGTFNDFIPAVTIDGVFGDATENSVRSFQQAYGLEQTGVVNEETWNRLYSTYFSILDGLPPDFKGENFVPFGGTVLYRGASGDAVRTLQNNLAEIATVYTDIPKVSVTGYFGPETEQAVIAYQKLFGLAPRGTVGPITWDSIASLYSDIVNGNLKSPGQFPGYVLSEE</sequence>
<dbReference type="GeneID" id="98061933"/>
<evidence type="ECO:0000313" key="3">
    <source>
        <dbReference type="Proteomes" id="UP000235589"/>
    </source>
</evidence>
<dbReference type="KEGG" id="mpec:B9O19_00512"/>
<name>A0A2K9P0A3_9FIRM</name>
<reference evidence="2 3" key="1">
    <citation type="submission" date="2017-04" db="EMBL/GenBank/DDBJ databases">
        <title>Monoglobus pectinilyticus 14 draft genome.</title>
        <authorList>
            <person name="Kim C."/>
            <person name="Rosendale D.I."/>
            <person name="Kelly W.J."/>
            <person name="Tannock G.W."/>
            <person name="Patchett M.L."/>
            <person name="Jordens J.Z."/>
        </authorList>
    </citation>
    <scope>NUCLEOTIDE SEQUENCE [LARGE SCALE GENOMIC DNA]</scope>
    <source>
        <strain evidence="2 3">14</strain>
    </source>
</reference>
<protein>
    <submittedName>
        <fullName evidence="2">Peptidoglycan-binding domain 1 protein</fullName>
    </submittedName>
</protein>
<proteinExistence type="predicted"/>
<dbReference type="OrthoDB" id="9811296at2"/>
<organism evidence="2 3">
    <name type="scientific">Monoglobus pectinilyticus</name>
    <dbReference type="NCBI Taxonomy" id="1981510"/>
    <lineage>
        <taxon>Bacteria</taxon>
        <taxon>Bacillati</taxon>
        <taxon>Bacillota</taxon>
        <taxon>Clostridia</taxon>
        <taxon>Monoglobales</taxon>
        <taxon>Monoglobaceae</taxon>
        <taxon>Monoglobus</taxon>
    </lineage>
</organism>
<dbReference type="InterPro" id="IPR052905">
    <property type="entry name" value="LD-transpeptidase_YkuD-like"/>
</dbReference>
<dbReference type="AlphaFoldDB" id="A0A2K9P0A3"/>
<dbReference type="Pfam" id="PF01471">
    <property type="entry name" value="PG_binding_1"/>
    <property type="match status" value="3"/>
</dbReference>